<keyword evidence="2" id="KW-0378">Hydrolase</keyword>
<dbReference type="EMBL" id="JAPYYP010000009">
    <property type="protein sequence ID" value="MDA5108601.1"/>
    <property type="molecule type" value="Genomic_DNA"/>
</dbReference>
<protein>
    <submittedName>
        <fullName evidence="2">Class A beta-lactamase-related serine hydrolase</fullName>
    </submittedName>
</protein>
<evidence type="ECO:0000259" key="1">
    <source>
        <dbReference type="Pfam" id="PF13354"/>
    </source>
</evidence>
<proteinExistence type="predicted"/>
<evidence type="ECO:0000313" key="2">
    <source>
        <dbReference type="EMBL" id="MDA5108601.1"/>
    </source>
</evidence>
<comment type="caution">
    <text evidence="2">The sequence shown here is derived from an EMBL/GenBank/DDBJ whole genome shotgun (WGS) entry which is preliminary data.</text>
</comment>
<dbReference type="Proteomes" id="UP001151071">
    <property type="component" value="Unassembled WGS sequence"/>
</dbReference>
<gene>
    <name evidence="2" type="ORF">O3V59_09530</name>
</gene>
<dbReference type="Pfam" id="PF13354">
    <property type="entry name" value="Beta-lactamase2"/>
    <property type="match status" value="1"/>
</dbReference>
<dbReference type="PANTHER" id="PTHR35333:SF3">
    <property type="entry name" value="BETA-LACTAMASE-TYPE TRANSPEPTIDASE FOLD CONTAINING PROTEIN"/>
    <property type="match status" value="1"/>
</dbReference>
<accession>A0A9X3Z377</accession>
<organism evidence="2 3">
    <name type="scientific">Brevibacillus thermoruber</name>
    <dbReference type="NCBI Taxonomy" id="33942"/>
    <lineage>
        <taxon>Bacteria</taxon>
        <taxon>Bacillati</taxon>
        <taxon>Bacillota</taxon>
        <taxon>Bacilli</taxon>
        <taxon>Bacillales</taxon>
        <taxon>Paenibacillaceae</taxon>
        <taxon>Brevibacillus</taxon>
    </lineage>
</organism>
<evidence type="ECO:0000313" key="3">
    <source>
        <dbReference type="Proteomes" id="UP001151071"/>
    </source>
</evidence>
<dbReference type="InterPro" id="IPR012338">
    <property type="entry name" value="Beta-lactam/transpept-like"/>
</dbReference>
<name>A0A9X3Z377_9BACL</name>
<dbReference type="RefSeq" id="WP_029097359.1">
    <property type="nucleotide sequence ID" value="NZ_JAPYYP010000009.1"/>
</dbReference>
<dbReference type="GO" id="GO:0046677">
    <property type="term" value="P:response to antibiotic"/>
    <property type="evidence" value="ECO:0007669"/>
    <property type="project" value="InterPro"/>
</dbReference>
<dbReference type="Gene3D" id="3.40.710.10">
    <property type="entry name" value="DD-peptidase/beta-lactamase superfamily"/>
    <property type="match status" value="1"/>
</dbReference>
<keyword evidence="3" id="KW-1185">Reference proteome</keyword>
<dbReference type="SUPFAM" id="SSF56601">
    <property type="entry name" value="beta-lactamase/transpeptidase-like"/>
    <property type="match status" value="1"/>
</dbReference>
<dbReference type="InterPro" id="IPR000871">
    <property type="entry name" value="Beta-lactam_class-A"/>
</dbReference>
<dbReference type="PANTHER" id="PTHR35333">
    <property type="entry name" value="BETA-LACTAMASE"/>
    <property type="match status" value="1"/>
</dbReference>
<dbReference type="AlphaFoldDB" id="A0A9X3Z377"/>
<feature type="domain" description="Beta-lactamase class A catalytic" evidence="1">
    <location>
        <begin position="21"/>
        <end position="241"/>
    </location>
</feature>
<sequence length="270" mass="29557">MLSALGPSIGKLMEETGGQWGIYLEDVRTGERLGFAEHQRFYAASLIKVPIMTAVFAEAYAGRLALSDKLRLRREDQVGGDGVLQHLTPGTELTVYDAVTLMIIQSDNTATNMLIDLVGTDAIRAAMSRTEMVNSSFYNKLMIVPAEPEGYNEVTAADMGSHFRCLATGKAISYNSCLHMINILKRQQHRDRIPCRLPDPEGDVIGMLPKWELANKTGTVTNITHDAGILYVGGHAVTICTLSRDVDAKAAGEMMGRIGRMVYDLYAGRS</sequence>
<dbReference type="InterPro" id="IPR045155">
    <property type="entry name" value="Beta-lactam_cat"/>
</dbReference>
<dbReference type="GO" id="GO:0030655">
    <property type="term" value="P:beta-lactam antibiotic catabolic process"/>
    <property type="evidence" value="ECO:0007669"/>
    <property type="project" value="InterPro"/>
</dbReference>
<dbReference type="GO" id="GO:0008800">
    <property type="term" value="F:beta-lactamase activity"/>
    <property type="evidence" value="ECO:0007669"/>
    <property type="project" value="InterPro"/>
</dbReference>
<reference evidence="2" key="1">
    <citation type="submission" date="2022-12" db="EMBL/GenBank/DDBJ databases">
        <title>Draft genome sequence of the thermophilic strain Brevibacillus thermoruber HT42, isolated from Los Humeros, Puebla, Mexico, with biotechnological potential.</title>
        <authorList>
            <person name="Lara Sanchez J."/>
            <person name="Solis Palacios R."/>
            <person name="Bustos Baena A.S."/>
            <person name="Ruz Baez A.E."/>
            <person name="Espinosa Luna G."/>
            <person name="Oliart Ros R.M."/>
        </authorList>
    </citation>
    <scope>NUCLEOTIDE SEQUENCE</scope>
    <source>
        <strain evidence="2">HT42</strain>
    </source>
</reference>